<feature type="transmembrane region" description="Helical" evidence="1">
    <location>
        <begin position="101"/>
        <end position="119"/>
    </location>
</feature>
<name>I7C5R9_MYCHA</name>
<reference evidence="3" key="2">
    <citation type="submission" date="2012-07" db="EMBL/GenBank/DDBJ databases">
        <title>Complete genome sequence of 'Candidatus Mycoplasma haemolamae'.</title>
        <authorList>
            <person name="Guimaraes A.M.S."/>
            <person name="Toth B."/>
            <person name="Santos A.P."/>
            <person name="Nascimento N.C."/>
            <person name="Sojka J.E."/>
            <person name="Messick J.B."/>
        </authorList>
    </citation>
    <scope>NUCLEOTIDE SEQUENCE [LARGE SCALE GENOMIC DNA]</scope>
    <source>
        <strain evidence="3">Purdue</strain>
    </source>
</reference>
<dbReference type="OrthoDB" id="398457at2"/>
<feature type="transmembrane region" description="Helical" evidence="1">
    <location>
        <begin position="40"/>
        <end position="61"/>
    </location>
</feature>
<evidence type="ECO:0000256" key="1">
    <source>
        <dbReference type="SAM" id="Phobius"/>
    </source>
</evidence>
<evidence type="ECO:0000313" key="3">
    <source>
        <dbReference type="Proteomes" id="UP000006502"/>
    </source>
</evidence>
<keyword evidence="3" id="KW-1185">Reference proteome</keyword>
<keyword evidence="1" id="KW-1133">Transmembrane helix</keyword>
<feature type="transmembrane region" description="Helical" evidence="1">
    <location>
        <begin position="139"/>
        <end position="159"/>
    </location>
</feature>
<dbReference type="PATRIC" id="fig|1212765.3.peg.314"/>
<sequence length="170" mass="20158">MEGERWYRLSFLNCIFALSIYLSAAIIYDLIIDHQNVTSGKFPCIVTALLTCGVQFGILQINHRHFVKLFKLHLLKENYSYWLVNYIRSSDKTKSLFGFKFRLFLIHWLNFLGFVFIFALGKCLKETVKSEAYYFNEWFGLAGALIFPVVRLFTSLIYIPNWTYKIFFRI</sequence>
<organism evidence="2 3">
    <name type="scientific">Mycoplasma haematolamae (strain Purdue)</name>
    <dbReference type="NCBI Taxonomy" id="1212765"/>
    <lineage>
        <taxon>Bacteria</taxon>
        <taxon>Bacillati</taxon>
        <taxon>Mycoplasmatota</taxon>
        <taxon>Mollicutes</taxon>
        <taxon>Mycoplasmataceae</taxon>
        <taxon>Mycoplasma</taxon>
    </lineage>
</organism>
<proteinExistence type="predicted"/>
<dbReference type="EMBL" id="CP003731">
    <property type="protein sequence ID" value="AFO51862.1"/>
    <property type="molecule type" value="Genomic_DNA"/>
</dbReference>
<dbReference type="STRING" id="1212765.MHLP_01410"/>
<evidence type="ECO:0000313" key="2">
    <source>
        <dbReference type="EMBL" id="AFO51862.1"/>
    </source>
</evidence>
<protein>
    <submittedName>
        <fullName evidence="2">Uncharacterized protein</fullName>
    </submittedName>
</protein>
<dbReference type="Proteomes" id="UP000006502">
    <property type="component" value="Chromosome"/>
</dbReference>
<dbReference type="KEGG" id="mhl:MHLP_01410"/>
<keyword evidence="1" id="KW-0472">Membrane</keyword>
<reference evidence="2 3" key="1">
    <citation type="journal article" date="2012" name="J. Bacteriol.">
        <title>Genome Sequence of "Candidatus Mycoplasma haemolamae" Strain Purdue, a Red Blood Cell Pathogen of Alpacas (Vicugna pacos) and Llamas (Lama glama).</title>
        <authorList>
            <person name="Guimaraes A.M."/>
            <person name="Toth B."/>
            <person name="Santos A.P."/>
            <person name="do Nascimento N.C."/>
            <person name="Kritchevsky J.E."/>
            <person name="Messick J.B."/>
        </authorList>
    </citation>
    <scope>NUCLEOTIDE SEQUENCE [LARGE SCALE GENOMIC DNA]</scope>
    <source>
        <strain evidence="2 3">Purdue</strain>
    </source>
</reference>
<accession>I7C5R9</accession>
<feature type="transmembrane region" description="Helical" evidence="1">
    <location>
        <begin position="7"/>
        <end position="28"/>
    </location>
</feature>
<keyword evidence="1" id="KW-0812">Transmembrane</keyword>
<gene>
    <name evidence="2" type="ordered locus">MHLP_01410</name>
</gene>
<dbReference type="HOGENOM" id="CLU_1569007_0_0_14"/>
<dbReference type="AlphaFoldDB" id="I7C5R9"/>